<dbReference type="OrthoDB" id="6155966at2759"/>
<name>A0A0C9SK42_PLICR</name>
<dbReference type="AlphaFoldDB" id="A0A0C9SK42"/>
<dbReference type="HOGENOM" id="CLU_1845942_0_0_1"/>
<reference evidence="1 2" key="1">
    <citation type="submission" date="2014-06" db="EMBL/GenBank/DDBJ databases">
        <title>Evolutionary Origins and Diversification of the Mycorrhizal Mutualists.</title>
        <authorList>
            <consortium name="DOE Joint Genome Institute"/>
            <consortium name="Mycorrhizal Genomics Consortium"/>
            <person name="Kohler A."/>
            <person name="Kuo A."/>
            <person name="Nagy L.G."/>
            <person name="Floudas D."/>
            <person name="Copeland A."/>
            <person name="Barry K.W."/>
            <person name="Cichocki N."/>
            <person name="Veneault-Fourrey C."/>
            <person name="LaButti K."/>
            <person name="Lindquist E.A."/>
            <person name="Lipzen A."/>
            <person name="Lundell T."/>
            <person name="Morin E."/>
            <person name="Murat C."/>
            <person name="Riley R."/>
            <person name="Ohm R."/>
            <person name="Sun H."/>
            <person name="Tunlid A."/>
            <person name="Henrissat B."/>
            <person name="Grigoriev I.V."/>
            <person name="Hibbett D.S."/>
            <person name="Martin F."/>
        </authorList>
    </citation>
    <scope>NUCLEOTIDE SEQUENCE [LARGE SCALE GENOMIC DNA]</scope>
    <source>
        <strain evidence="1 2">FD-325 SS-3</strain>
    </source>
</reference>
<protein>
    <recommendedName>
        <fullName evidence="3">C2H2-type domain-containing protein</fullName>
    </recommendedName>
</protein>
<proteinExistence type="predicted"/>
<evidence type="ECO:0000313" key="2">
    <source>
        <dbReference type="Proteomes" id="UP000053263"/>
    </source>
</evidence>
<accession>A0A0C9SK42</accession>
<dbReference type="Proteomes" id="UP000053263">
    <property type="component" value="Unassembled WGS sequence"/>
</dbReference>
<evidence type="ECO:0008006" key="3">
    <source>
        <dbReference type="Google" id="ProtNLM"/>
    </source>
</evidence>
<evidence type="ECO:0000313" key="1">
    <source>
        <dbReference type="EMBL" id="KII83081.1"/>
    </source>
</evidence>
<dbReference type="EMBL" id="KN832584">
    <property type="protein sequence ID" value="KII83081.1"/>
    <property type="molecule type" value="Genomic_DNA"/>
</dbReference>
<sequence>MFSCPHCPYTTQTKEFIAAHVVTHALEDVHTAFEAQFETHPPAKHRMLVLAAFKTDIHILKTSAQDHEGCPAITPDTVKAYSYQCLFFRVAERVLGDARKVDQAFSIAPGGPQHHVAAASALQDMEQMLLSWKNILVRK</sequence>
<organism evidence="1 2">
    <name type="scientific">Plicaturopsis crispa FD-325 SS-3</name>
    <dbReference type="NCBI Taxonomy" id="944288"/>
    <lineage>
        <taxon>Eukaryota</taxon>
        <taxon>Fungi</taxon>
        <taxon>Dikarya</taxon>
        <taxon>Basidiomycota</taxon>
        <taxon>Agaricomycotina</taxon>
        <taxon>Agaricomycetes</taxon>
        <taxon>Agaricomycetidae</taxon>
        <taxon>Amylocorticiales</taxon>
        <taxon>Amylocorticiaceae</taxon>
        <taxon>Plicatura</taxon>
        <taxon>Plicaturopsis crispa</taxon>
    </lineage>
</organism>
<gene>
    <name evidence="1" type="ORF">PLICRDRAFT_180738</name>
</gene>
<keyword evidence="2" id="KW-1185">Reference proteome</keyword>